<dbReference type="PROSITE" id="PS50237">
    <property type="entry name" value="HECT"/>
    <property type="match status" value="1"/>
</dbReference>
<dbReference type="SMART" id="SM00119">
    <property type="entry name" value="HECTc"/>
    <property type="match status" value="1"/>
</dbReference>
<feature type="compositionally biased region" description="Low complexity" evidence="8">
    <location>
        <begin position="1407"/>
        <end position="1425"/>
    </location>
</feature>
<feature type="region of interest" description="Disordered" evidence="8">
    <location>
        <begin position="1475"/>
        <end position="1546"/>
    </location>
</feature>
<dbReference type="Pfam" id="PF00622">
    <property type="entry name" value="SPRY"/>
    <property type="match status" value="1"/>
</dbReference>
<dbReference type="InterPro" id="IPR019775">
    <property type="entry name" value="WD40_repeat_CS"/>
</dbReference>
<feature type="region of interest" description="Disordered" evidence="8">
    <location>
        <begin position="1287"/>
        <end position="1350"/>
    </location>
</feature>
<feature type="domain" description="B30.2/SPRY" evidence="9">
    <location>
        <begin position="2024"/>
        <end position="2204"/>
    </location>
</feature>
<reference evidence="11" key="1">
    <citation type="submission" date="2021-01" db="EMBL/GenBank/DDBJ databases">
        <title>A chromosome-scale assembly of European eel, Anguilla anguilla.</title>
        <authorList>
            <person name="Henkel C."/>
            <person name="Jong-Raadsen S.A."/>
            <person name="Dufour S."/>
            <person name="Weltzien F.-A."/>
            <person name="Palstra A.P."/>
            <person name="Pelster B."/>
            <person name="Spaink H.P."/>
            <person name="Van Den Thillart G.E."/>
            <person name="Jansen H."/>
            <person name="Zahm M."/>
            <person name="Klopp C."/>
            <person name="Cedric C."/>
            <person name="Louis A."/>
            <person name="Berthelot C."/>
            <person name="Parey E."/>
            <person name="Roest Crollius H."/>
            <person name="Montfort J."/>
            <person name="Robinson-Rechavi M."/>
            <person name="Bucao C."/>
            <person name="Bouchez O."/>
            <person name="Gislard M."/>
            <person name="Lluch J."/>
            <person name="Milhes M."/>
            <person name="Lampietro C."/>
            <person name="Lopez Roques C."/>
            <person name="Donnadieu C."/>
            <person name="Braasch I."/>
            <person name="Desvignes T."/>
            <person name="Postlethwait J."/>
            <person name="Bobe J."/>
            <person name="Guiguen Y."/>
            <person name="Dirks R."/>
        </authorList>
    </citation>
    <scope>NUCLEOTIDE SEQUENCE</scope>
    <source>
        <strain evidence="11">Tag_6206</strain>
        <tissue evidence="11">Liver</tissue>
    </source>
</reference>
<feature type="repeat" description="RCC1" evidence="7">
    <location>
        <begin position="4149"/>
        <end position="4200"/>
    </location>
</feature>
<feature type="repeat" description="RCC1" evidence="7">
    <location>
        <begin position="390"/>
        <end position="444"/>
    </location>
</feature>
<dbReference type="PROSITE" id="PS50012">
    <property type="entry name" value="RCC1_3"/>
    <property type="match status" value="14"/>
</dbReference>
<feature type="repeat" description="RCC1" evidence="7">
    <location>
        <begin position="445"/>
        <end position="497"/>
    </location>
</feature>
<dbReference type="GO" id="GO:0004842">
    <property type="term" value="F:ubiquitin-protein transferase activity"/>
    <property type="evidence" value="ECO:0007669"/>
    <property type="project" value="InterPro"/>
</dbReference>
<evidence type="ECO:0000259" key="10">
    <source>
        <dbReference type="PROSITE" id="PS50237"/>
    </source>
</evidence>
<dbReference type="EMBL" id="JAFIRN010000011">
    <property type="protein sequence ID" value="KAG5839517.1"/>
    <property type="molecule type" value="Genomic_DNA"/>
</dbReference>
<dbReference type="InterPro" id="IPR000569">
    <property type="entry name" value="HECT_dom"/>
</dbReference>
<dbReference type="Gene3D" id="2.130.10.30">
    <property type="entry name" value="Regulator of chromosome condensation 1/beta-lactamase-inhibitor protein II"/>
    <property type="match status" value="2"/>
</dbReference>
<feature type="repeat" description="RCC1" evidence="7">
    <location>
        <begin position="340"/>
        <end position="389"/>
    </location>
</feature>
<dbReference type="Gene3D" id="2.60.120.920">
    <property type="match status" value="1"/>
</dbReference>
<keyword evidence="2" id="KW-0808">Transferase</keyword>
<feature type="compositionally biased region" description="Pro residues" evidence="8">
    <location>
        <begin position="2402"/>
        <end position="2418"/>
    </location>
</feature>
<dbReference type="CDD" id="cd00078">
    <property type="entry name" value="HECTc"/>
    <property type="match status" value="1"/>
</dbReference>
<feature type="region of interest" description="Disordered" evidence="8">
    <location>
        <begin position="870"/>
        <end position="904"/>
    </location>
</feature>
<dbReference type="SMART" id="SM00449">
    <property type="entry name" value="SPRY"/>
    <property type="match status" value="1"/>
</dbReference>
<feature type="repeat" description="WD" evidence="6">
    <location>
        <begin position="3611"/>
        <end position="3642"/>
    </location>
</feature>
<dbReference type="Gene3D" id="3.90.1750.10">
    <property type="entry name" value="Hect, E3 ligase catalytic domains"/>
    <property type="match status" value="1"/>
</dbReference>
<gene>
    <name evidence="11" type="ORF">ANANG_G00205810</name>
</gene>
<feature type="repeat" description="WD" evidence="6">
    <location>
        <begin position="3361"/>
        <end position="3402"/>
    </location>
</feature>
<feature type="repeat" description="RCC1" evidence="7">
    <location>
        <begin position="652"/>
        <end position="704"/>
    </location>
</feature>
<dbReference type="Gene3D" id="3.30.2160.10">
    <property type="entry name" value="Hect, E3 ligase catalytic domain"/>
    <property type="match status" value="1"/>
</dbReference>
<dbReference type="Gene3D" id="3.30.2410.10">
    <property type="entry name" value="Hect, E3 ligase catalytic domain"/>
    <property type="match status" value="2"/>
</dbReference>
<feature type="compositionally biased region" description="Low complexity" evidence="8">
    <location>
        <begin position="2582"/>
        <end position="2616"/>
    </location>
</feature>
<dbReference type="InterPro" id="IPR001870">
    <property type="entry name" value="B30.2/SPRY"/>
</dbReference>
<feature type="region of interest" description="Disordered" evidence="8">
    <location>
        <begin position="2259"/>
        <end position="2313"/>
    </location>
</feature>
<dbReference type="InterPro" id="IPR000408">
    <property type="entry name" value="Reg_chr_condens"/>
</dbReference>
<dbReference type="InterPro" id="IPR036322">
    <property type="entry name" value="WD40_repeat_dom_sf"/>
</dbReference>
<feature type="region of interest" description="Disordered" evidence="8">
    <location>
        <begin position="2558"/>
        <end position="2622"/>
    </location>
</feature>
<dbReference type="SUPFAM" id="SSF50985">
    <property type="entry name" value="RCC1/BLIP-II"/>
    <property type="match status" value="2"/>
</dbReference>
<comment type="caution">
    <text evidence="11">The sequence shown here is derived from an EMBL/GenBank/DDBJ whole genome shotgun (WGS) entry which is preliminary data.</text>
</comment>
<dbReference type="PROSITE" id="PS00678">
    <property type="entry name" value="WD_REPEATS_1"/>
    <property type="match status" value="1"/>
</dbReference>
<feature type="repeat" description="RCC1" evidence="7">
    <location>
        <begin position="4097"/>
        <end position="4148"/>
    </location>
</feature>
<dbReference type="CDD" id="cd12881">
    <property type="entry name" value="SPRY_HERC1"/>
    <property type="match status" value="1"/>
</dbReference>
<feature type="region of interest" description="Disordered" evidence="8">
    <location>
        <begin position="2639"/>
        <end position="2699"/>
    </location>
</feature>
<dbReference type="SMART" id="SM00320">
    <property type="entry name" value="WD40"/>
    <property type="match status" value="6"/>
</dbReference>
<feature type="repeat" description="RCC1" evidence="7">
    <location>
        <begin position="498"/>
        <end position="547"/>
    </location>
</feature>
<dbReference type="InterPro" id="IPR001680">
    <property type="entry name" value="WD40_rpt"/>
</dbReference>
<dbReference type="Gene3D" id="2.130.10.10">
    <property type="entry name" value="YVTN repeat-like/Quinoprotein amine dehydrogenase"/>
    <property type="match status" value="1"/>
</dbReference>
<sequence length="4839" mass="525799">MALMIPPVKLKWLEHLNSSWITEDSESIATREGVSVLHSKLLANKEVVLLPQQVLCLKGPQLPDFERESLSSDEQEHYLDALLGSQLALAKTVCSDSPFAAALRKRLLVLQRVFYALSNKYHDKGKVKQQQHSPESSAGAADLHSVSERPRSSTDALIEMGVRTGLSLLFALLRQSWMTPPPGPGLNLCNDVIHTAIDVVSSLPPLSLANESKIPPMGLDCLAQVTGFLKGVTMPNSGADILGRRLAAMEKSRDALGQEGLIGYDCFMNILMQMRRSLGSSADRNQWREPTRTADGLCSLYEAALCLFEEVCRMASDYSRTCASPDSIQTGEAPMVSETCEVYVWGSNSSHQLVEGTQEKILQPKLAPSFADAQTIEAGQYCTFVISSDGSVRACGKGSYGRLGLGDSNNQSTLKKLTFEPHRAIKKVSSSKGSDGHTLAFTTEGEVFSWGDGDYGKLGHGNSSTQKYPKLIQGPLQGKVVVCVSAGYRHSAAVSEDGELYTWGEGDFGRLGHGDSNSRNIPTLVKDISNVGEVSCGSSHTIALSKDGRTVWSFGGGDNGKLGHGDTNRVYKPKVVEALQGMFIRKVCAGSQSSLALTSTGQVYAWGCGACLGCGSSEATALRPKLIEELATTRVVDISIGDSHCLALSHDNEVYAWGNNSMGQCGQGNSTGPITKPKKAIGLDGVAIQQISAGTSHSLAWTALPRDRQVVAWHRPYCVDLEESTFSHLRSFLERYCDGINSEVPPLPFPSSREHHNFLKLCLKLLSNHLALALAGGVATSILGRQARPLRNLLFRLMDSSVPDEIQEAVIETLSVGATMLLPPLRERMELLHSLLPQGPDRWESLSKGQRMQLDIILTSLQDHTHVASLLGYSSPPDPPEAPPAGLAFSLPPDPSYSSPGSHPDTHLAEILMKTLLRNLGFYTDQAFGELEKNSDKLQQGASPSDSSQPAHLHELLCSLQKQLLAYCHINSVTENSSSVALLHKHLQLLLPHATDIFSRSATLLKESSGNGSVREKLRDVVYVSAAGSMLCQIINSLLLLPVSVARPLLGFLLDLLPPLDRLNRLLPAAALLEDQELQWPLHGTPDSVDPAGLPLPQPAQSWVWLVDLERTVALLVGRCLGGMLQGAGVSPEEQDTSYWLKTPLFSNGLEMDIPQLDNCISSLLEAALSGNEEQKPFECALRPDMSVLVDLALGSTKEPANSLWINMQDYAISKDWDNATLSSESLLDTVSRFVLAAMLKHTGLLSQARGEGRYQPCKALAEVYRSVYKVRNRLLACKNMELIQTRSSSRERRVSDNQDSLDMDPQEHSFTRTIDEEAELEERADREREEGHPEQDDEEDEREHEVMTAGKVTNTSARTLRSGVGVVCSGALSGSSACLTPPLCLLCRSAQKSFNVSSQRGRRPAAARGSGPAAGRGWAPSWPAGGRGTSPQSQEDRRGSAGLPEGQDLYTAACNSVIHRCALLVLGVSPVQGDPLKQQQEEGPAQPPGGAAQEGVGFMTRSESLTAESRSVQASPSYRLIKSRSESDLSQPESDEEGYALSGRRNDLDLASSHKRRGLLQSSPDALADSWYWRGRDRLYGESDLDLSRSLGVHALIDNMVSFVSGDVGNAPAFKEPEEGTSTSPQGAIIAMEQQQSRAELRLEALHQMVVLLSGMEEKSQAAGVGRSAPPFQSSSLLTSVRLQFLAGCFGLGTVGTGGTKGESVQLHHYQDGIRAAKRSLQRDIQTAVHKIYQQLSVTLERALQANQHHSEAQQRLLLVTVFALSVRYQPVDVSLAISSGLLNVLSQLCGTDTMLGQPLQLLQKPGVSQLSTALKVASTRLLQILAISTGTYADKLSPKVVQSLLDLLCSQLKNLLSQAGVSPLATGKEEEEEKSEEGSDPEKKDFRALLRKQHTAELHLGDFLVFLRRVVSSKAIQSKMASPKWTEVLLNIAAQKCCSGVPLVGNLRTRLLALHVLEAVLPACESSVEDDQMTQVVERLFSLLSDCMWEAPIAQAKHAIQLKEKEQELNASACVTSQWMDTCHGFCGEAEEEDENLPIQEVSFDPEKAQCCVVENGQGLTHGSGGKGYGLASTGISSGCYQWKFYIVKENRGNEGTCVGVSRWPVHDFNHRTTSDMWLYRAYSGNLYHNGEQALTLSSFTQGDYITCVLDMEARTVSFGKNGEEPKLAFEDVDATELYPCVMFYSSNPGEKVKICDMQMRGTPRDLLPGDPICSPVATVLAEAAIQLIRILHRMDRWTHGINKTMMERLHKIKACFREGGGPGGGQRLRKSRSVQSREEHDARQDQREEEKGRHARHGLGTCRRPSCAPSAPRCGPCWPSWAGPTPACGWAAGASTSRPGGTPPCWAWSRRAAPPPRCSGTRPRSPSASQLFGRLVTRPCTTWSRASPCPSTSWTRSRPTPPPPSRRARSPPPSPWTASRPRGRAQARRPHEHGGRGHEAAQAQSEMRAVQLSYLYLGAMKSLSALLSCSRYAELLLVPKALAENGHNADCAGSPVLQEEVEMRAALQFLMRHMVKRAVVRSPIKRALGLADLERAQAMIYKLVVNGLLEEQYGGKVKPEADPEAEETEGSQLAQTPVTTSPSASSTTSFMSSSLEDTTTATTPVTDTETVPASESPGVMPLSLLRQMFSSYPTTTLLPTRRAQTPPVSSLPTSPSDEVGRRQSLTSPDSQPTRTSNRTALSDPSSRLSTSPPPPAIAVPLLEMGFSLRQISKALEATGARGEADAQNITVLAMWMIEHPGEDEEESYLRSPADIPNADATEMEEGFSESPEGLEQDSASAASGPTPRGRSSVSRKHRFDLAARTLLSRAAGLYRSVQAHRSQSRRDGGSALQQDPGTLYDFNLDEELEMDLDEETMEAMFGQDLASDTDILGMWIPEVLDWPTWHVCETEDRDEVVVCELCESSVANFNQHMKKNHPGCGRSANRQGYRSNGSYVDGWFGGECGSGNPYYLLCGSCREKYLAVKSKAKVPVPERYKGQAPDLLGKQDSVYEEDWDMLDVDEDEKLTGEEEFELLAGPLGLSERRMVPEAVQFPDSDPLGASVAMVTATNSMEETLLQIGCHGSVEKSSSGRVTLGEQAAALLNPHDRVMALKRVTAAAQVLLARTMVMRALSLLSVSGSSCSLAAGLESLGLTDIRTLVRLMCLAAAGRAGLSTSPLAGPGASERPRGAAKASKPISCLAYLSTAVGCLASNSPNAAKLLVQLCTQNLISAATGMNLTTVDDPIQRKFLPSFLRGVAEENKLVTSPNFVVTQALVALLADKGAKLRPNYDKTDMEKRGLVAHLFAHPSYNPSAVGPLELANALAACCVSTRLSSQHRQWAAQQLVRTLAAHDRDNQSRPQTFADMAGDLRKCSFLKLEAHQSRVVACGWCSRKGLLATSGNDGTVRVWNVTKSQYTLQQTCIFNKMDGSAEDGLGCMGSPGDPSLAPVSWSVSGKYLAAAMEKMVNIWQKPCETVIKISQAPELWTGFAANFRTVTQALQSRQAVLRPPVHSRVGSARLIRGKGLLDVQPHWVSALAWPEREPASLWAGEPLELLLVGRMDGSVGLIEVVDASAMQRVELEHCCRKDVAVMHIAWYSEDKPFAIGYADGKLLIGSKEPLEKGAIVVIDAHKESISCMRWDPSGQVLLTCAKEETVKLWACPCPGAGWRCLQALAHPATVNSVAWCGLPGQSPKPLNMLATCCQNGLVCVWTVPQDVRDFPECSSSGCDVWWEMEPKSKLKHTYRRPKGVTCVFQLKGHITPARTVAFSPDGLALVSGGVGGLVNIWSLRDGSVLQTAVAGSGAINNTVWIPDVGVAICSNRSKDVLVVNCTPEFMANNHVLATCRTALKRQGVVGLNMAPCMRAFLERLPVMLQEQYTYEKPHVVCGEQLVHSPYMQCLASLAVGLQLDQLLCSPPVPPHLRLCPLDPGAWNPSEWAWLDCFSTTVKAAEALARGAPFPESFTVPDLEPVPEAELALLMDNSKWVSGMDEQIMSWATSRPEDWHLGGKCDVLLWGAGRHGQLAEAGRNTLVPTIAPSFSQAQQVVCGQNCSFVIQANGTVLACGEGSYGRLGQGNSDDLHVLTVISALQGFVVTQLVTSCGSDGHSMALTESGEVFSWGDGDYGKLGHGNSDRQRRPRQIEALQGEEVVQMSCGFKHSAVVTADGKLFSFGNGDYGRLGLGNTSNKKLPERVTALEGYQVGQVACGLNHTLAVSADGMMVWAFGDGDYGKLGLGNSTAKSSPQKVDVLCGIGIKKVCCGTQFSVALTKDGNVYTFGQGLSFRPSDWPAGGAGPEPQPPQQVPALSGIFIEDIAVGAEHTLALSSTGDVYTWGSNSEGQLGLGHTNHVREPTLVTTLQGKNIHQISAGRCHSAAWTAPSVPPRAPGSSVPLQLGLPVAVPPQYSSLKEVSMEAIRARLRLLYHFSDLMYSSWRLLNLSPNNQSCTSHYNAGTWGIVQGQLRPLLAPRVYTLPMVRSIGKTMVQGKNYGPQITVKRISTRGRKCKPILVQIARQVVKLNASDLRLPSRAWKVKLVGEGADDAGGVFDDTITEMCQELETGVADLLIPSPNATAEVGYNRDRFLFNPSACLDEHLLQFKFLGILMGVAIRTKKPLDLHLAPLVWKQLCCIPLVLEDLEEVDLLYVQTLNSILHIEDSGITEENFHEMIPIDSFVGQSADGKMVPIIPGGNSIPLTFSNRKEYVDRAIEYRLHEIHRQVAAVREGMSWIVPVPLLSLLTAGQLEQMVCGMPEISVDVLKKVVRYREVDEQHQLVQWFWQTLEEFSNEERRFQIMKVDRPYDSLPTSQTCFFQLRLPPYSNQPIMAERLRYAINNCRSIDMDNYMLSRNVDNAEGSDTDY</sequence>
<evidence type="ECO:0000256" key="8">
    <source>
        <dbReference type="SAM" id="MobiDB-lite"/>
    </source>
</evidence>
<feature type="repeat" description="WD" evidence="6">
    <location>
        <begin position="3739"/>
        <end position="3780"/>
    </location>
</feature>
<dbReference type="FunFam" id="2.60.120.920:FF:000015">
    <property type="entry name" value="LOW QUALITY PROTEIN: probable E3 ubiquitin-protein ligase HERC1"/>
    <property type="match status" value="1"/>
</dbReference>
<accession>A0A9D3RU02</accession>
<feature type="region of interest" description="Disordered" evidence="8">
    <location>
        <begin position="2821"/>
        <end position="2841"/>
    </location>
</feature>
<feature type="active site" description="Glycyl thioester intermediate" evidence="5">
    <location>
        <position position="4789"/>
    </location>
</feature>
<feature type="region of interest" description="Disordered" evidence="8">
    <location>
        <begin position="2765"/>
        <end position="2798"/>
    </location>
</feature>
<feature type="region of interest" description="Disordered" evidence="8">
    <location>
        <begin position="1865"/>
        <end position="1885"/>
    </location>
</feature>
<dbReference type="InterPro" id="IPR051625">
    <property type="entry name" value="Signaling_Regulatory_Domain"/>
</dbReference>
<dbReference type="Pfam" id="PF00415">
    <property type="entry name" value="RCC1"/>
    <property type="match status" value="3"/>
</dbReference>
<dbReference type="PANTHER" id="PTHR22872">
    <property type="entry name" value="BTK-BINDING PROTEIN-RELATED"/>
    <property type="match status" value="1"/>
</dbReference>
<evidence type="ECO:0000256" key="3">
    <source>
        <dbReference type="ARBA" id="ARBA00022737"/>
    </source>
</evidence>
<feature type="repeat" description="RCC1" evidence="7">
    <location>
        <begin position="549"/>
        <end position="600"/>
    </location>
</feature>
<feature type="compositionally biased region" description="Low complexity" evidence="8">
    <location>
        <begin position="1482"/>
        <end position="1496"/>
    </location>
</feature>
<evidence type="ECO:0000259" key="9">
    <source>
        <dbReference type="PROSITE" id="PS50188"/>
    </source>
</evidence>
<dbReference type="FunFam" id="2.130.10.30:FF:000001">
    <property type="entry name" value="LOW QUALITY PROTEIN: probable E3 ubiquitin-protein ligase HERC1"/>
    <property type="match status" value="2"/>
</dbReference>
<dbReference type="InterPro" id="IPR015943">
    <property type="entry name" value="WD40/YVTN_repeat-like_dom_sf"/>
</dbReference>
<evidence type="ECO:0000256" key="1">
    <source>
        <dbReference type="ARBA" id="ARBA00022574"/>
    </source>
</evidence>
<dbReference type="Pfam" id="PF00400">
    <property type="entry name" value="WD40"/>
    <property type="match status" value="3"/>
</dbReference>
<feature type="region of interest" description="Disordered" evidence="8">
    <location>
        <begin position="125"/>
        <end position="150"/>
    </location>
</feature>
<feature type="compositionally biased region" description="Low complexity" evidence="8">
    <location>
        <begin position="2648"/>
        <end position="2659"/>
    </location>
</feature>
<dbReference type="Pfam" id="PF25390">
    <property type="entry name" value="WD40_RLD"/>
    <property type="match status" value="2"/>
</dbReference>
<evidence type="ECO:0000256" key="7">
    <source>
        <dbReference type="PROSITE-ProRule" id="PRU00235"/>
    </source>
</evidence>
<feature type="region of interest" description="Disordered" evidence="8">
    <location>
        <begin position="2336"/>
        <end position="2447"/>
    </location>
</feature>
<keyword evidence="12" id="KW-1185">Reference proteome</keyword>
<dbReference type="PROSITE" id="PS50294">
    <property type="entry name" value="WD_REPEATS_REGION"/>
    <property type="match status" value="3"/>
</dbReference>
<dbReference type="CDD" id="cd14401">
    <property type="entry name" value="UBA_HERC1"/>
    <property type="match status" value="1"/>
</dbReference>
<evidence type="ECO:0008006" key="13">
    <source>
        <dbReference type="Google" id="ProtNLM"/>
    </source>
</evidence>
<evidence type="ECO:0000256" key="4">
    <source>
        <dbReference type="ARBA" id="ARBA00022786"/>
    </source>
</evidence>
<dbReference type="PROSITE" id="PS00626">
    <property type="entry name" value="RCC1_2"/>
    <property type="match status" value="4"/>
</dbReference>
<evidence type="ECO:0000313" key="11">
    <source>
        <dbReference type="EMBL" id="KAG5839517.1"/>
    </source>
</evidence>
<feature type="compositionally biased region" description="Polar residues" evidence="8">
    <location>
        <begin position="2666"/>
        <end position="2683"/>
    </location>
</feature>
<dbReference type="PROSITE" id="PS50082">
    <property type="entry name" value="WD_REPEATS_2"/>
    <property type="match status" value="3"/>
</dbReference>
<proteinExistence type="predicted"/>
<dbReference type="SUPFAM" id="SSF50978">
    <property type="entry name" value="WD40 repeat-like"/>
    <property type="match status" value="1"/>
</dbReference>
<dbReference type="InterPro" id="IPR009091">
    <property type="entry name" value="RCC1/BLIP-II"/>
</dbReference>
<keyword evidence="4 5" id="KW-0833">Ubl conjugation pathway</keyword>
<dbReference type="InterPro" id="IPR013320">
    <property type="entry name" value="ConA-like_dom_sf"/>
</dbReference>
<feature type="region of interest" description="Disordered" evidence="8">
    <location>
        <begin position="1396"/>
        <end position="1445"/>
    </location>
</feature>
<dbReference type="PROSITE" id="PS50188">
    <property type="entry name" value="B302_SPRY"/>
    <property type="match status" value="1"/>
</dbReference>
<feature type="repeat" description="RCC1" evidence="7">
    <location>
        <begin position="4042"/>
        <end position="4096"/>
    </location>
</feature>
<evidence type="ECO:0000256" key="2">
    <source>
        <dbReference type="ARBA" id="ARBA00022679"/>
    </source>
</evidence>
<evidence type="ECO:0000256" key="6">
    <source>
        <dbReference type="PROSITE-ProRule" id="PRU00221"/>
    </source>
</evidence>
<feature type="compositionally biased region" description="Acidic residues" evidence="8">
    <location>
        <begin position="2765"/>
        <end position="2778"/>
    </location>
</feature>
<dbReference type="PRINTS" id="PR00633">
    <property type="entry name" value="RCCNDNSATION"/>
</dbReference>
<name>A0A9D3RU02_ANGAN</name>
<feature type="repeat" description="RCC1" evidence="7">
    <location>
        <begin position="601"/>
        <end position="651"/>
    </location>
</feature>
<feature type="compositionally biased region" description="Basic and acidic residues" evidence="8">
    <location>
        <begin position="2278"/>
        <end position="2295"/>
    </location>
</feature>
<feature type="compositionally biased region" description="Basic residues" evidence="8">
    <location>
        <begin position="2424"/>
        <end position="2434"/>
    </location>
</feature>
<dbReference type="SUPFAM" id="SSF49899">
    <property type="entry name" value="Concanavalin A-like lectins/glucanases"/>
    <property type="match status" value="1"/>
</dbReference>
<feature type="repeat" description="RCC1" evidence="7">
    <location>
        <begin position="3993"/>
        <end position="4041"/>
    </location>
</feature>
<dbReference type="InterPro" id="IPR003877">
    <property type="entry name" value="SPRY_dom"/>
</dbReference>
<dbReference type="Pfam" id="PF00632">
    <property type="entry name" value="HECT"/>
    <property type="match status" value="1"/>
</dbReference>
<dbReference type="SUPFAM" id="SSF56204">
    <property type="entry name" value="Hect, E3 ligase catalytic domain"/>
    <property type="match status" value="1"/>
</dbReference>
<dbReference type="InterPro" id="IPR043136">
    <property type="entry name" value="B30.2/SPRY_sf"/>
</dbReference>
<protein>
    <recommendedName>
        <fullName evidence="13">HECT and RLD domain containing E3 ubiquitin protein ligase family member 1</fullName>
    </recommendedName>
</protein>
<feature type="compositionally biased region" description="Basic and acidic residues" evidence="8">
    <location>
        <begin position="1306"/>
        <end position="1335"/>
    </location>
</feature>
<feature type="compositionally biased region" description="Polar residues" evidence="8">
    <location>
        <begin position="1502"/>
        <end position="1517"/>
    </location>
</feature>
<evidence type="ECO:0000313" key="12">
    <source>
        <dbReference type="Proteomes" id="UP001044222"/>
    </source>
</evidence>
<feature type="domain" description="HECT" evidence="10">
    <location>
        <begin position="4501"/>
        <end position="4826"/>
    </location>
</feature>
<keyword evidence="3" id="KW-0677">Repeat</keyword>
<feature type="repeat" description="RCC1" evidence="7">
    <location>
        <begin position="4310"/>
        <end position="4361"/>
    </location>
</feature>
<keyword evidence="1 6" id="KW-0853">WD repeat</keyword>
<feature type="repeat" description="RCC1" evidence="7">
    <location>
        <begin position="4202"/>
        <end position="4253"/>
    </location>
</feature>
<dbReference type="InterPro" id="IPR058923">
    <property type="entry name" value="RCC1-like_dom"/>
</dbReference>
<organism evidence="11 12">
    <name type="scientific">Anguilla anguilla</name>
    <name type="common">European freshwater eel</name>
    <name type="synonym">Muraena anguilla</name>
    <dbReference type="NCBI Taxonomy" id="7936"/>
    <lineage>
        <taxon>Eukaryota</taxon>
        <taxon>Metazoa</taxon>
        <taxon>Chordata</taxon>
        <taxon>Craniata</taxon>
        <taxon>Vertebrata</taxon>
        <taxon>Euteleostomi</taxon>
        <taxon>Actinopterygii</taxon>
        <taxon>Neopterygii</taxon>
        <taxon>Teleostei</taxon>
        <taxon>Anguilliformes</taxon>
        <taxon>Anguillidae</taxon>
        <taxon>Anguilla</taxon>
    </lineage>
</organism>
<dbReference type="PANTHER" id="PTHR22872:SF6">
    <property type="entry name" value="E3 UBIQUITIN-PROTEIN LIGASE HERC1-RELATED"/>
    <property type="match status" value="1"/>
</dbReference>
<dbReference type="Proteomes" id="UP001044222">
    <property type="component" value="Chromosome 11"/>
</dbReference>
<feature type="repeat" description="RCC1" evidence="7">
    <location>
        <begin position="4254"/>
        <end position="4309"/>
    </location>
</feature>
<evidence type="ECO:0000256" key="5">
    <source>
        <dbReference type="PROSITE-ProRule" id="PRU00104"/>
    </source>
</evidence>
<dbReference type="InterPro" id="IPR035768">
    <property type="entry name" value="SPRY_HERC1"/>
</dbReference>
<dbReference type="InterPro" id="IPR035983">
    <property type="entry name" value="Hect_E3_ubiquitin_ligase"/>
</dbReference>